<name>A0A9Q0AIT9_9PEZI</name>
<accession>A0A9Q0AIT9</accession>
<protein>
    <recommendedName>
        <fullName evidence="2">Erythromycin biosynthesis protein CIII-like C-terminal domain-containing protein</fullName>
    </recommendedName>
</protein>
<keyword evidence="4" id="KW-1185">Reference proteome</keyword>
<proteinExistence type="predicted"/>
<dbReference type="EMBL" id="JAFIMR010000051">
    <property type="protein sequence ID" value="KAI1855108.1"/>
    <property type="molecule type" value="Genomic_DNA"/>
</dbReference>
<dbReference type="InterPro" id="IPR010610">
    <property type="entry name" value="EryCIII-like_C"/>
</dbReference>
<feature type="domain" description="Erythromycin biosynthesis protein CIII-like C-terminal" evidence="2">
    <location>
        <begin position="318"/>
        <end position="445"/>
    </location>
</feature>
<sequence>MASPAQHSRPIILIVCHALSGHLGPLIRIADGLHARRWQLAFLGPTAHRARIESTGAEFFPLTGDADLNDRLYYEQHALPGYDSLHWVERGKIDLKLQCLDPLVTQWENFKSALASIQHRDPGRQVIVVAEAFFLGIMPLKYGAPLPSGIAAPKTLCISVTVPAIRSIDLPPFVHPLRFDQTPVGRERNRQMWERREKSSKPLTELLDQKLIDAGATKTVGEPFLAGANYKCHAKIIQLGVPGFEYPRSDWPSGFKFAGLVQGAHQGPLAQDPPFPWWNELKTNSALQPADKARKKVILVAQGTVETNPEDLIIPTILALAGRDDALVIAVLGWKDARLSDFIKVPDNARVADYLSYDAALGHADVWVHNAGFGAVNHGIAHGVPMVVAGEGMDKTENARRVAWSKIGIDLETAKPSVEQVKSGIERVLCESIFREQIRELQEQAEQIDCIGVIHQEISGMVF</sequence>
<gene>
    <name evidence="3" type="ORF">JX265_012296</name>
</gene>
<dbReference type="CDD" id="cd03784">
    <property type="entry name" value="GT1_Gtf-like"/>
    <property type="match status" value="1"/>
</dbReference>
<dbReference type="Gene3D" id="3.40.50.2000">
    <property type="entry name" value="Glycogen Phosphorylase B"/>
    <property type="match status" value="2"/>
</dbReference>
<comment type="caution">
    <text evidence="3">The sequence shown here is derived from an EMBL/GenBank/DDBJ whole genome shotgun (WGS) entry which is preliminary data.</text>
</comment>
<evidence type="ECO:0000313" key="3">
    <source>
        <dbReference type="EMBL" id="KAI1855108.1"/>
    </source>
</evidence>
<dbReference type="Proteomes" id="UP000829685">
    <property type="component" value="Unassembled WGS sequence"/>
</dbReference>
<evidence type="ECO:0000313" key="4">
    <source>
        <dbReference type="Proteomes" id="UP000829685"/>
    </source>
</evidence>
<dbReference type="PANTHER" id="PTHR21015:SF22">
    <property type="entry name" value="GLYCOSYLTRANSFERASE"/>
    <property type="match status" value="1"/>
</dbReference>
<dbReference type="GO" id="GO:0016758">
    <property type="term" value="F:hexosyltransferase activity"/>
    <property type="evidence" value="ECO:0007669"/>
    <property type="project" value="UniProtKB-ARBA"/>
</dbReference>
<keyword evidence="1" id="KW-0808">Transferase</keyword>
<evidence type="ECO:0000259" key="2">
    <source>
        <dbReference type="Pfam" id="PF06722"/>
    </source>
</evidence>
<reference evidence="3" key="1">
    <citation type="submission" date="2021-03" db="EMBL/GenBank/DDBJ databases">
        <title>Revisited historic fungal species revealed as producer of novel bioactive compounds through whole genome sequencing and comparative genomics.</title>
        <authorList>
            <person name="Vignolle G.A."/>
            <person name="Hochenegger N."/>
            <person name="Mach R.L."/>
            <person name="Mach-Aigner A.R."/>
            <person name="Javad Rahimi M."/>
            <person name="Salim K.A."/>
            <person name="Chan C.M."/>
            <person name="Lim L.B.L."/>
            <person name="Cai F."/>
            <person name="Druzhinina I.S."/>
            <person name="U'Ren J.M."/>
            <person name="Derntl C."/>
        </authorList>
    </citation>
    <scope>NUCLEOTIDE SEQUENCE</scope>
    <source>
        <strain evidence="3">TUCIM 5799</strain>
    </source>
</reference>
<dbReference type="AlphaFoldDB" id="A0A9Q0AIT9"/>
<organism evidence="3 4">
    <name type="scientific">Neoarthrinium moseri</name>
    <dbReference type="NCBI Taxonomy" id="1658444"/>
    <lineage>
        <taxon>Eukaryota</taxon>
        <taxon>Fungi</taxon>
        <taxon>Dikarya</taxon>
        <taxon>Ascomycota</taxon>
        <taxon>Pezizomycotina</taxon>
        <taxon>Sordariomycetes</taxon>
        <taxon>Xylariomycetidae</taxon>
        <taxon>Amphisphaeriales</taxon>
        <taxon>Apiosporaceae</taxon>
        <taxon>Neoarthrinium</taxon>
    </lineage>
</organism>
<dbReference type="Pfam" id="PF06722">
    <property type="entry name" value="EryCIII-like_C"/>
    <property type="match status" value="1"/>
</dbReference>
<evidence type="ECO:0000256" key="1">
    <source>
        <dbReference type="ARBA" id="ARBA00022679"/>
    </source>
</evidence>
<dbReference type="SUPFAM" id="SSF53756">
    <property type="entry name" value="UDP-Glycosyltransferase/glycogen phosphorylase"/>
    <property type="match status" value="1"/>
</dbReference>
<dbReference type="InterPro" id="IPR002213">
    <property type="entry name" value="UDP_glucos_trans"/>
</dbReference>
<dbReference type="GO" id="GO:0008194">
    <property type="term" value="F:UDP-glycosyltransferase activity"/>
    <property type="evidence" value="ECO:0007669"/>
    <property type="project" value="InterPro"/>
</dbReference>
<dbReference type="PANTHER" id="PTHR21015">
    <property type="entry name" value="UDP-N-ACETYLGLUCOSAMINE--N-ACETYLMURAMYL-(PENTAPEPTIDE) PYROPHOSPHORYL-UNDECAPRENOL N-ACETYLGLUCOSAMINE TRANSFERASE 1"/>
    <property type="match status" value="1"/>
</dbReference>